<reference evidence="1" key="1">
    <citation type="journal article" date="2014" name="Nat. Commun.">
        <title>The emerging biofuel crop Camelina sativa retains a highly undifferentiated hexaploid genome structure.</title>
        <authorList>
            <person name="Kagale S."/>
            <person name="Koh C."/>
            <person name="Nixon J."/>
            <person name="Bollina V."/>
            <person name="Clarke W.E."/>
            <person name="Tuteja R."/>
            <person name="Spillane C."/>
            <person name="Robinson S.J."/>
            <person name="Links M.G."/>
            <person name="Clarke C."/>
            <person name="Higgins E.E."/>
            <person name="Huebert T."/>
            <person name="Sharpe A.G."/>
            <person name="Parkin I.A."/>
        </authorList>
    </citation>
    <scope>NUCLEOTIDE SEQUENCE [LARGE SCALE GENOMIC DNA]</scope>
    <source>
        <strain evidence="1">cv. DH55</strain>
    </source>
</reference>
<dbReference type="RefSeq" id="XP_010454916.1">
    <property type="nucleotide sequence ID" value="XM_010456614.2"/>
</dbReference>
<dbReference type="Proteomes" id="UP000694864">
    <property type="component" value="Chromosome 13"/>
</dbReference>
<keyword evidence="1" id="KW-1185">Reference proteome</keyword>
<evidence type="ECO:0000313" key="2">
    <source>
        <dbReference type="RefSeq" id="XP_010454916.1"/>
    </source>
</evidence>
<evidence type="ECO:0000313" key="1">
    <source>
        <dbReference type="Proteomes" id="UP000694864"/>
    </source>
</evidence>
<protein>
    <submittedName>
        <fullName evidence="2">Uncharacterized protein LOC104736598</fullName>
    </submittedName>
</protein>
<accession>A0ABM0VEE6</accession>
<proteinExistence type="predicted"/>
<organism evidence="1 2">
    <name type="scientific">Camelina sativa</name>
    <name type="common">False flax</name>
    <name type="synonym">Myagrum sativum</name>
    <dbReference type="NCBI Taxonomy" id="90675"/>
    <lineage>
        <taxon>Eukaryota</taxon>
        <taxon>Viridiplantae</taxon>
        <taxon>Streptophyta</taxon>
        <taxon>Embryophyta</taxon>
        <taxon>Tracheophyta</taxon>
        <taxon>Spermatophyta</taxon>
        <taxon>Magnoliopsida</taxon>
        <taxon>eudicotyledons</taxon>
        <taxon>Gunneridae</taxon>
        <taxon>Pentapetalae</taxon>
        <taxon>rosids</taxon>
        <taxon>malvids</taxon>
        <taxon>Brassicales</taxon>
        <taxon>Brassicaceae</taxon>
        <taxon>Camelineae</taxon>
        <taxon>Camelina</taxon>
    </lineage>
</organism>
<dbReference type="GeneID" id="104736598"/>
<gene>
    <name evidence="2" type="primary">LOC104736598</name>
</gene>
<sequence length="194" mass="21312">MDPELRLSFAISQMKSALDFSVWEEDAESGKKSKVISLMIRIMSLVMSMDLDSHPEPDPEVEPGLISLIKQTISVGKSIPDSEEPELQLVSLVARSIPLIGSAESEPELTSLVGQLYSSEGFEAGDSELSSLILQIISHARFTLYPWSEPDSHQQLSGGPMDSGSQLLTAISQIGSSIWDEEWEKKSKFISLMI</sequence>
<reference evidence="2" key="2">
    <citation type="submission" date="2025-08" db="UniProtKB">
        <authorList>
            <consortium name="RefSeq"/>
        </authorList>
    </citation>
    <scope>IDENTIFICATION</scope>
    <source>
        <tissue evidence="2">Leaf</tissue>
    </source>
</reference>
<name>A0ABM0VEE6_CAMSA</name>